<organism evidence="4 5">
    <name type="scientific">Leucobacter allii</name>
    <dbReference type="NCBI Taxonomy" id="2932247"/>
    <lineage>
        <taxon>Bacteria</taxon>
        <taxon>Bacillati</taxon>
        <taxon>Actinomycetota</taxon>
        <taxon>Actinomycetes</taxon>
        <taxon>Micrococcales</taxon>
        <taxon>Microbacteriaceae</taxon>
        <taxon>Leucobacter</taxon>
    </lineage>
</organism>
<protein>
    <submittedName>
        <fullName evidence="4">WYL domain-containing protein</fullName>
    </submittedName>
</protein>
<dbReference type="Pfam" id="PF19187">
    <property type="entry name" value="HTH_PafC"/>
    <property type="match status" value="1"/>
</dbReference>
<evidence type="ECO:0000259" key="1">
    <source>
        <dbReference type="Pfam" id="PF13280"/>
    </source>
</evidence>
<evidence type="ECO:0000259" key="2">
    <source>
        <dbReference type="Pfam" id="PF19187"/>
    </source>
</evidence>
<dbReference type="PIRSF" id="PIRSF016838">
    <property type="entry name" value="PafC"/>
    <property type="match status" value="1"/>
</dbReference>
<dbReference type="Proteomes" id="UP000831786">
    <property type="component" value="Chromosome"/>
</dbReference>
<dbReference type="Pfam" id="PF25583">
    <property type="entry name" value="WCX"/>
    <property type="match status" value="1"/>
</dbReference>
<evidence type="ECO:0000313" key="4">
    <source>
        <dbReference type="EMBL" id="UOQ58447.1"/>
    </source>
</evidence>
<name>A0ABY4FQ96_9MICO</name>
<sequence length="317" mass="33780">MPDGQLLAQDRVLLLLALVPYLREHGPTPVTELAAAFGVREGLVRDLVRFLGTAGVPGETLSYQDEDLFDIDWDALEQEDVVSLTRIVAVDDAPRFAPAETAALLAGLHALIPVLPEADAEAARGAATKLSYALDAAGHAAPTVTADPGDPQLPLVVQAIEEGAGLAFAYRDAAGARSSRTADPISLTQAADVWYLRAHCRDRGAERTFRIDQMDGVRIVPGEPRPEAASAPPEPAGAVPLVARVAPSALARLRGFSPEVLAEEPDGRLRVAIEVWHPGAVSRLVRILPGEIEILAPESARDTVRDWAERTLAAYDD</sequence>
<dbReference type="PROSITE" id="PS52050">
    <property type="entry name" value="WYL"/>
    <property type="match status" value="1"/>
</dbReference>
<accession>A0ABY4FQ96</accession>
<feature type="domain" description="PafC HTH" evidence="2">
    <location>
        <begin position="10"/>
        <end position="131"/>
    </location>
</feature>
<dbReference type="InterPro" id="IPR026881">
    <property type="entry name" value="WYL_dom"/>
</dbReference>
<dbReference type="InterPro" id="IPR043839">
    <property type="entry name" value="PafC_HTH"/>
</dbReference>
<dbReference type="RefSeq" id="WP_244729493.1">
    <property type="nucleotide sequence ID" value="NZ_CP095045.1"/>
</dbReference>
<dbReference type="Pfam" id="PF13280">
    <property type="entry name" value="WYL"/>
    <property type="match status" value="1"/>
</dbReference>
<evidence type="ECO:0000313" key="5">
    <source>
        <dbReference type="Proteomes" id="UP000831786"/>
    </source>
</evidence>
<gene>
    <name evidence="4" type="ORF">MUN78_06330</name>
</gene>
<feature type="domain" description="WYL" evidence="1">
    <location>
        <begin position="153"/>
        <end position="218"/>
    </location>
</feature>
<reference evidence="4 5" key="1">
    <citation type="submission" date="2022-04" db="EMBL/GenBank/DDBJ databases">
        <title>Leucobacter sp. isolated from rhizosphere of garlic.</title>
        <authorList>
            <person name="Won M."/>
            <person name="Lee C.-M."/>
            <person name="Woen H.-Y."/>
            <person name="Kwon S.-W."/>
        </authorList>
    </citation>
    <scope>NUCLEOTIDE SEQUENCE [LARGE SCALE GENOMIC DNA]</scope>
    <source>
        <strain evidence="4 5">H21R-40</strain>
    </source>
</reference>
<proteinExistence type="predicted"/>
<dbReference type="InterPro" id="IPR051534">
    <property type="entry name" value="CBASS_pafABC_assoc_protein"/>
</dbReference>
<dbReference type="InterPro" id="IPR057727">
    <property type="entry name" value="WCX_dom"/>
</dbReference>
<dbReference type="PANTHER" id="PTHR34580:SF3">
    <property type="entry name" value="PROTEIN PAFB"/>
    <property type="match status" value="1"/>
</dbReference>
<evidence type="ECO:0000259" key="3">
    <source>
        <dbReference type="Pfam" id="PF25583"/>
    </source>
</evidence>
<keyword evidence="5" id="KW-1185">Reference proteome</keyword>
<dbReference type="InterPro" id="IPR028349">
    <property type="entry name" value="PafC-like"/>
</dbReference>
<dbReference type="PANTHER" id="PTHR34580">
    <property type="match status" value="1"/>
</dbReference>
<feature type="domain" description="WCX" evidence="3">
    <location>
        <begin position="239"/>
        <end position="312"/>
    </location>
</feature>
<dbReference type="EMBL" id="CP095045">
    <property type="protein sequence ID" value="UOQ58447.1"/>
    <property type="molecule type" value="Genomic_DNA"/>
</dbReference>